<proteinExistence type="predicted"/>
<organism evidence="1 2">
    <name type="scientific">uncultured phage cr112_1</name>
    <dbReference type="NCBI Taxonomy" id="2772072"/>
    <lineage>
        <taxon>Viruses</taxon>
        <taxon>Duplodnaviria</taxon>
        <taxon>Heunggongvirae</taxon>
        <taxon>Uroviricota</taxon>
        <taxon>Caudoviricetes</taxon>
        <taxon>Crassvirales</taxon>
        <taxon>Steigviridae</taxon>
        <taxon>Asinivirinae</taxon>
        <taxon>Kehishuvirus</taxon>
        <taxon>Kehishuvirus splanchnicus</taxon>
    </lineage>
</organism>
<dbReference type="Pfam" id="PF25709">
    <property type="entry name" value="crAss_PVA"/>
    <property type="match status" value="1"/>
</dbReference>
<dbReference type="KEGG" id="vg:65129869"/>
<accession>A0A7M1RXZ9</accession>
<keyword evidence="2" id="KW-1185">Reference proteome</keyword>
<dbReference type="Proteomes" id="UP000593627">
    <property type="component" value="Segment"/>
</dbReference>
<name>A0A7M1RXZ9_9CAUD</name>
<sequence>MAGQQGIYCAPNNIVPNRDRVDVGCAPDGVMQLWVMEYEVTGIGKGCAMCKAINPQQAEMLLKSNGIYNGSSYLYKVTRIEQVIVPPCNGLMAEQVVTYKDVVS</sequence>
<dbReference type="EMBL" id="MT774388">
    <property type="protein sequence ID" value="QOR59323.1"/>
    <property type="molecule type" value="Genomic_DNA"/>
</dbReference>
<dbReference type="GeneID" id="65129869"/>
<dbReference type="RefSeq" id="YP_010111481.1">
    <property type="nucleotide sequence ID" value="NC_055881.1"/>
</dbReference>
<evidence type="ECO:0000313" key="2">
    <source>
        <dbReference type="Proteomes" id="UP000593627"/>
    </source>
</evidence>
<reference evidence="1 2" key="1">
    <citation type="submission" date="2020-07" db="EMBL/GenBank/DDBJ databases">
        <title>Taxonomic proposal: Crassvirales, a new order of highly abundant and diverse bacterial viruses.</title>
        <authorList>
            <person name="Shkoporov A.N."/>
            <person name="Stockdale S.R."/>
            <person name="Guerin E."/>
            <person name="Ross R.P."/>
            <person name="Hill C."/>
        </authorList>
    </citation>
    <scope>NUCLEOTIDE SEQUENCE [LARGE SCALE GENOMIC DNA]</scope>
</reference>
<dbReference type="InterPro" id="IPR057879">
    <property type="entry name" value="crAss_PVA"/>
</dbReference>
<protein>
    <submittedName>
        <fullName evidence="1">Uncharacterized protein</fullName>
    </submittedName>
</protein>
<evidence type="ECO:0000313" key="1">
    <source>
        <dbReference type="EMBL" id="QOR59323.1"/>
    </source>
</evidence>